<evidence type="ECO:0000313" key="1">
    <source>
        <dbReference type="EMBL" id="CAH2284638.1"/>
    </source>
</evidence>
<organism evidence="1 2">
    <name type="scientific">Pelobates cultripes</name>
    <name type="common">Western spadefoot toad</name>
    <dbReference type="NCBI Taxonomy" id="61616"/>
    <lineage>
        <taxon>Eukaryota</taxon>
        <taxon>Metazoa</taxon>
        <taxon>Chordata</taxon>
        <taxon>Craniata</taxon>
        <taxon>Vertebrata</taxon>
        <taxon>Euteleostomi</taxon>
        <taxon>Amphibia</taxon>
        <taxon>Batrachia</taxon>
        <taxon>Anura</taxon>
        <taxon>Pelobatoidea</taxon>
        <taxon>Pelobatidae</taxon>
        <taxon>Pelobates</taxon>
    </lineage>
</organism>
<name>A0AAD1RZE0_PELCU</name>
<accession>A0AAD1RZE0</accession>
<protein>
    <submittedName>
        <fullName evidence="1">Uncharacterized protein</fullName>
    </submittedName>
</protein>
<gene>
    <name evidence="1" type="ORF">PECUL_23A003065</name>
</gene>
<keyword evidence="2" id="KW-1185">Reference proteome</keyword>
<dbReference type="AlphaFoldDB" id="A0AAD1RZE0"/>
<reference evidence="1" key="1">
    <citation type="submission" date="2022-03" db="EMBL/GenBank/DDBJ databases">
        <authorList>
            <person name="Alioto T."/>
            <person name="Alioto T."/>
            <person name="Gomez Garrido J."/>
        </authorList>
    </citation>
    <scope>NUCLEOTIDE SEQUENCE</scope>
</reference>
<feature type="non-terminal residue" evidence="1">
    <location>
        <position position="1"/>
    </location>
</feature>
<proteinExistence type="predicted"/>
<dbReference type="EMBL" id="OW240915">
    <property type="protein sequence ID" value="CAH2284638.1"/>
    <property type="molecule type" value="Genomic_DNA"/>
</dbReference>
<sequence>TIDNGCGKVTYWFLHGVGDLLQHSRVQDWRCGGGDDGDDGDNDDLESYMFECSEYKYIDLYIM</sequence>
<evidence type="ECO:0000313" key="2">
    <source>
        <dbReference type="Proteomes" id="UP001295444"/>
    </source>
</evidence>
<dbReference type="Proteomes" id="UP001295444">
    <property type="component" value="Chromosome 04"/>
</dbReference>